<dbReference type="PANTHER" id="PTHR43792">
    <property type="entry name" value="GNAT FAMILY, PUTATIVE (AFU_ORTHOLOGUE AFUA_3G00765)-RELATED-RELATED"/>
    <property type="match status" value="1"/>
</dbReference>
<dbReference type="EMBL" id="CP123384">
    <property type="protein sequence ID" value="XCC94930.1"/>
    <property type="molecule type" value="Genomic_DNA"/>
</dbReference>
<accession>A0AAU8AIW7</accession>
<dbReference type="Pfam" id="PF13302">
    <property type="entry name" value="Acetyltransf_3"/>
    <property type="match status" value="1"/>
</dbReference>
<dbReference type="InterPro" id="IPR051531">
    <property type="entry name" value="N-acetyltransferase"/>
</dbReference>
<organism evidence="2">
    <name type="scientific">Alloyangia sp. H15</name>
    <dbReference type="NCBI Taxonomy" id="3029062"/>
    <lineage>
        <taxon>Bacteria</taxon>
        <taxon>Pseudomonadati</taxon>
        <taxon>Pseudomonadota</taxon>
        <taxon>Alphaproteobacteria</taxon>
        <taxon>Rhodobacterales</taxon>
        <taxon>Roseobacteraceae</taxon>
        <taxon>Alloyangia</taxon>
    </lineage>
</organism>
<name>A0AAU8AIW7_9RHOB</name>
<gene>
    <name evidence="2" type="ORF">PVT71_06865</name>
</gene>
<dbReference type="GO" id="GO:0016747">
    <property type="term" value="F:acyltransferase activity, transferring groups other than amino-acyl groups"/>
    <property type="evidence" value="ECO:0007669"/>
    <property type="project" value="InterPro"/>
</dbReference>
<proteinExistence type="predicted"/>
<dbReference type="InterPro" id="IPR016181">
    <property type="entry name" value="Acyl_CoA_acyltransferase"/>
</dbReference>
<protein>
    <submittedName>
        <fullName evidence="2">GNAT family N-acetyltransferase</fullName>
    </submittedName>
</protein>
<sequence>MSVEIPVIETERLVLRAPRFEDLDAMCAFYAEPRSRFVGGPVDRSHVWRTLLRGAGHWQIRGYGIWHVIDRDSGEMCGFTGPLNHIEWPEPELAYSIFTQFEGRGYAYEAASAARAAAARHFGLTRLISLVDPGNDRSRALALRLGARFEREEMVMGQIAHIYRHPQIAGGDA</sequence>
<evidence type="ECO:0000313" key="2">
    <source>
        <dbReference type="EMBL" id="XCC94930.1"/>
    </source>
</evidence>
<reference evidence="2" key="1">
    <citation type="submission" date="2023-02" db="EMBL/GenBank/DDBJ databases">
        <title>Description and genomic characterization of Salipiger bruguierae sp. nov., isolated from the sediment of mangrove plant Bruguiera sexangula.</title>
        <authorList>
            <person name="Long M."/>
        </authorList>
    </citation>
    <scope>NUCLEOTIDE SEQUENCE</scope>
    <source>
        <strain evidence="2">H15</strain>
    </source>
</reference>
<dbReference type="RefSeq" id="WP_353473761.1">
    <property type="nucleotide sequence ID" value="NZ_CP123384.1"/>
</dbReference>
<feature type="domain" description="N-acetyltransferase" evidence="1">
    <location>
        <begin position="13"/>
        <end position="168"/>
    </location>
</feature>
<dbReference type="PROSITE" id="PS51186">
    <property type="entry name" value="GNAT"/>
    <property type="match status" value="1"/>
</dbReference>
<dbReference type="AlphaFoldDB" id="A0AAU8AIW7"/>
<dbReference type="InterPro" id="IPR000182">
    <property type="entry name" value="GNAT_dom"/>
</dbReference>
<evidence type="ECO:0000259" key="1">
    <source>
        <dbReference type="PROSITE" id="PS51186"/>
    </source>
</evidence>
<dbReference type="PANTHER" id="PTHR43792:SF1">
    <property type="entry name" value="N-ACETYLTRANSFERASE DOMAIN-CONTAINING PROTEIN"/>
    <property type="match status" value="1"/>
</dbReference>
<dbReference type="Gene3D" id="3.40.630.30">
    <property type="match status" value="1"/>
</dbReference>
<dbReference type="SUPFAM" id="SSF55729">
    <property type="entry name" value="Acyl-CoA N-acyltransferases (Nat)"/>
    <property type="match status" value="1"/>
</dbReference>